<dbReference type="Proteomes" id="UP001150925">
    <property type="component" value="Unassembled WGS sequence"/>
</dbReference>
<dbReference type="InterPro" id="IPR036322">
    <property type="entry name" value="WD40_repeat_dom_sf"/>
</dbReference>
<dbReference type="InterPro" id="IPR015943">
    <property type="entry name" value="WD40/YVTN_repeat-like_dom_sf"/>
</dbReference>
<dbReference type="Gene3D" id="2.130.10.10">
    <property type="entry name" value="YVTN repeat-like/Quinoprotein amine dehydrogenase"/>
    <property type="match status" value="2"/>
</dbReference>
<organism evidence="2 3">
    <name type="scientific">Dispira parvispora</name>
    <dbReference type="NCBI Taxonomy" id="1520584"/>
    <lineage>
        <taxon>Eukaryota</taxon>
        <taxon>Fungi</taxon>
        <taxon>Fungi incertae sedis</taxon>
        <taxon>Zoopagomycota</taxon>
        <taxon>Kickxellomycotina</taxon>
        <taxon>Dimargaritomycetes</taxon>
        <taxon>Dimargaritales</taxon>
        <taxon>Dimargaritaceae</taxon>
        <taxon>Dispira</taxon>
    </lineage>
</organism>
<dbReference type="PANTHER" id="PTHR47232:SF1">
    <property type="entry name" value="TRANSDUCIN FAMILY PROTEIN _ WD-40 REPEAT FAMILY PROTEIN"/>
    <property type="match status" value="1"/>
</dbReference>
<dbReference type="AlphaFoldDB" id="A0A9W8E7V3"/>
<gene>
    <name evidence="2" type="ORF">IWQ62_002086</name>
</gene>
<evidence type="ECO:0000313" key="3">
    <source>
        <dbReference type="Proteomes" id="UP001150925"/>
    </source>
</evidence>
<dbReference type="EMBL" id="JANBPY010000401">
    <property type="protein sequence ID" value="KAJ1967064.1"/>
    <property type="molecule type" value="Genomic_DNA"/>
</dbReference>
<accession>A0A9W8E7V3</accession>
<evidence type="ECO:0000256" key="1">
    <source>
        <dbReference type="SAM" id="MobiDB-lite"/>
    </source>
</evidence>
<dbReference type="InterPro" id="IPR001680">
    <property type="entry name" value="WD40_rpt"/>
</dbReference>
<proteinExistence type="predicted"/>
<reference evidence="2" key="1">
    <citation type="submission" date="2022-07" db="EMBL/GenBank/DDBJ databases">
        <title>Phylogenomic reconstructions and comparative analyses of Kickxellomycotina fungi.</title>
        <authorList>
            <person name="Reynolds N.K."/>
            <person name="Stajich J.E."/>
            <person name="Barry K."/>
            <person name="Grigoriev I.V."/>
            <person name="Crous P."/>
            <person name="Smith M.E."/>
        </authorList>
    </citation>
    <scope>NUCLEOTIDE SEQUENCE</scope>
    <source>
        <strain evidence="2">RSA 1196</strain>
    </source>
</reference>
<dbReference type="SMART" id="SM00320">
    <property type="entry name" value="WD40"/>
    <property type="match status" value="5"/>
</dbReference>
<keyword evidence="3" id="KW-1185">Reference proteome</keyword>
<dbReference type="PANTHER" id="PTHR47232">
    <property type="entry name" value="TRANSDUCIN FAMILY PROTEIN / WD-40 REPEAT FAMILY PROTEIN"/>
    <property type="match status" value="1"/>
</dbReference>
<evidence type="ECO:0000313" key="2">
    <source>
        <dbReference type="EMBL" id="KAJ1967064.1"/>
    </source>
</evidence>
<sequence length="637" mass="70828">MDTSSDESGQARGRRHGGNHHERSSRRKCAHIIHKAGRLPTGDEYALVKTESDEEYYACIRNERNGGVNSRHSPQTDSSSQDSGDTNDYYSLAGLIPKTGDSADDLVSQYENVVTRLNQAWEDQSHCLQKLEHLSQFTQRLTGLLLDYRQIFQDASIIPPGAHANDDSGAEVMDHESKDYDNRVQKRACYDVDDLAPSTKQAKVTSLYTKDQPKGGDYHYNVKMEKTTPPESPLPTPRSPRGGSAPSQMSRLSTANASSPSASCPKAPCLSLARKNTYRVLQTLSNVTVSKVMTRKPRSLLTQEIGLTHPKRGKSTLDMMVTTSLDGTIQFWNTRQHKVITTFSVAPHGMQSPQDITWLDDEFLLVAGKEKDGSCASNQLGFVQLNNVGEHHLGYSFHTMGNSEYPGSYTVVEGLECDDSAVRFAATGLDKQISLWEVGRSRDGRGLDIQNAQQVNWTTRHTSIIHALKYVPHRQSILSGGADCKLFLQHVDKSLPSMNFRYAHRVNTITLNPVDNDLALVTTSSTNRQMHMVDLRIPHPNVLLFGFQQVSNLTRYNFPSFSPDGTMVACGHNNDGGISLWDTRYIRLTEGPTQTLTLNSNRVVYPYFHPTDPCLIVLGVDGTVNFVNYKLAPPMSH</sequence>
<comment type="caution">
    <text evidence="2">The sequence shown here is derived from an EMBL/GenBank/DDBJ whole genome shotgun (WGS) entry which is preliminary data.</text>
</comment>
<feature type="region of interest" description="Disordered" evidence="1">
    <location>
        <begin position="201"/>
        <end position="265"/>
    </location>
</feature>
<feature type="region of interest" description="Disordered" evidence="1">
    <location>
        <begin position="1"/>
        <end position="28"/>
    </location>
</feature>
<protein>
    <submittedName>
        <fullName evidence="2">Uncharacterized protein</fullName>
    </submittedName>
</protein>
<feature type="compositionally biased region" description="Low complexity" evidence="1">
    <location>
        <begin position="253"/>
        <end position="265"/>
    </location>
</feature>
<dbReference type="Pfam" id="PF00400">
    <property type="entry name" value="WD40"/>
    <property type="match status" value="1"/>
</dbReference>
<dbReference type="OrthoDB" id="1897642at2759"/>
<feature type="region of interest" description="Disordered" evidence="1">
    <location>
        <begin position="64"/>
        <end position="90"/>
    </location>
</feature>
<feature type="compositionally biased region" description="Basic residues" evidence="1">
    <location>
        <begin position="12"/>
        <end position="28"/>
    </location>
</feature>
<feature type="compositionally biased region" description="Basic and acidic residues" evidence="1">
    <location>
        <begin position="211"/>
        <end position="228"/>
    </location>
</feature>
<name>A0A9W8E7V3_9FUNG</name>
<feature type="compositionally biased region" description="Low complexity" evidence="1">
    <location>
        <begin position="75"/>
        <end position="88"/>
    </location>
</feature>
<dbReference type="SUPFAM" id="SSF50978">
    <property type="entry name" value="WD40 repeat-like"/>
    <property type="match status" value="1"/>
</dbReference>